<feature type="region of interest" description="Disordered" evidence="6">
    <location>
        <begin position="403"/>
        <end position="445"/>
    </location>
</feature>
<dbReference type="PROSITE" id="PS50106">
    <property type="entry name" value="PDZ"/>
    <property type="match status" value="1"/>
</dbReference>
<dbReference type="PANTHER" id="PTHR46767:SF1">
    <property type="entry name" value="LIM DOMAIN ONLY PROTEIN 7"/>
    <property type="match status" value="1"/>
</dbReference>
<evidence type="ECO:0000256" key="3">
    <source>
        <dbReference type="ARBA" id="ARBA00023038"/>
    </source>
</evidence>
<feature type="region of interest" description="Disordered" evidence="6">
    <location>
        <begin position="498"/>
        <end position="530"/>
    </location>
</feature>
<sequence length="1963" mass="221824">MEWRENSDVSCDLAYTEAQRWVEEITRKQFGCNDFRSALENGVLLCDLINKIKPGIIKKVNRLSTPIAGLDNINVFLKACGRLGLKEAQLFHPGDLQDLSSRVTVKREETSRRLKNVLITIYWLGRKAQTDAVYNGPFLNLKAFEGLLGTALSKALEDCGSLKRSGRDSGYADSWYTDRGELLSLPASHRRDDSLDSLDSVGSRSASISSGATLKGSSEGCGSDLSESDSPFRMTENKDSMSYRRIAVVEPKSSTQFNQFLPSKSSQSGYVPAPLRKKRVDRNEDNRRSWASPMFTESDGSFSSGEELGPGHTSQNGQTSRDYPLPENQQAAYQYESGSDSEAEARQPDVVLDDLASRRFQMNRSVSPANYAKPLHMSDAGCPRSGPLWLGFSSATLDQEVGSTSSLRQCGGSKVESGTPATGPFPLNDTCSYSEEEDDNSSPDVCKDDLYARKVGVVLLPTANVPYDKYLPKYWTPEEDQHVQKIKVGSQRRPWYRKFQGFRKQQSDSEEEDSDCEGNPFSASSPVSEQRKLETTMHLGNLQRSEAAGPIPCESTSDVSRTRDQQSPCTLDHDLNDLELVEPPVSMPRVDAAAGRRIIKCERSSFLSPLNQQDGKDAQEGLLPDLENDDMFTRRTGSFHSNVDLMRYETKGRQSAELPPEPDIKIVTQPRRGEPVVPDIERDDMVFRKVNFISQKKVRSPSGAPDVFHPVPIPEPWTLPANLQSKLLCQPNPPMPEEEEEEGEGRQYSIHPKTDDMSARKLGKVHPPQAVLPSPFVPTSCSEQDLKKWEAIREGSRLRYKKRKMVERLGLGVSSSVSKSMSDVSEEAVANRQIRFEELQKIKSQLQEQDQQWQNDLTKWKNRRKSFTSDLVKKKEEREQIDQTVGRRVKTFKEMQEERQDREQGIQSTELRAPSNRNLYASNEEVFTDEKPMSKTLRERSYTVEVDTPYSSQNSEVTRSTPAYNPQKDDATITATTSTSKAAQSNSSVSEAAGSQRTSQSPSEEQSSVSLYAHNSMDTRPGVARVSASLPRSYQRPDSTRLTSIVAPRPFGTQSNRVSSLPRAVAMDSAHSQYNGDLDSASQKTYSTSRYSQVMKMEDDGPSQSSSVLSSTEEGRTPSPKPAPSAQPRDELTSSHVIESNPDHPSSSAKTQYVASTSTSTIKVPEAKVTTQEQYSDMRISLNQKSNSGRDFGFIPTWGSAGVFVKSIEPGSPSELCQMQVDDEILTVNGLKVSDMDFSQWKESMDTSVKHGTLVMDIRRYGKNNWGRDLPSLPYKSHKTINMTSMDTTLVGSSEKVIHANSRDYTAYEPSEKTMKPDVNRQPVNDAGSKDMNGGFREESVTMRHKESEPISLKNLQRRSQFFEQGKNLKVCPLLQVPSISTSSSRWAWDPEEERKRQEKWQKEQDRLLQEKYKQEQEKLNEEWMRAQQEAEKEGSKYYEEECKILKVNTPISSSRQGGTSWDDQREEVQHLQEQERARRQHEEEEQERRRQEEEQHQQRLEEKRRHEEAEAQRQQAELRRQRDEEQRRQERERRQKEEEQTRREELRRKQEEEKEERKQQAAAAAEKHRREMERARQEQEQQQQQQLGESYEFSKILPDASEFAVSERAKSKSASELDDVHSDTQVYGRPGGMAQWLQEEEEVKRRQSAKVQRMVAASELETERQQILYQMKYADPERASNKFAEGSWARGDSQTKDQSVSYAEQERQRILDEMKKKNQLLTDNSWIRQRSASVNREPASLPGTMRRGESLDNLDSPRSNSLKQPPWVTNYTASSTSSVQDSSRYHPVVPPSNRSFIHTPSTTLPASLSTGSMKTGSWGQTSSVSPTPSESISNTPRTPSQRSRSISGKKICTYCDTPLGKGAAMIIESLGLFYHLNCFKCIACHSELGGSESGAEVRIRNSQLHCNSCYVKFKSNCIIYICNQLILVIQLIHLRSPFCTSKLFLSLSLSLPLPSAGQPTNM</sequence>
<feature type="compositionally biased region" description="Polar residues" evidence="6">
    <location>
        <begin position="949"/>
        <end position="964"/>
    </location>
</feature>
<evidence type="ECO:0000256" key="4">
    <source>
        <dbReference type="PROSITE-ProRule" id="PRU00125"/>
    </source>
</evidence>
<dbReference type="Pfam" id="PF15949">
    <property type="entry name" value="DUF4757"/>
    <property type="match status" value="2"/>
</dbReference>
<evidence type="ECO:0000259" key="7">
    <source>
        <dbReference type="PROSITE" id="PS50021"/>
    </source>
</evidence>
<feature type="region of interest" description="Disordered" evidence="6">
    <location>
        <begin position="1310"/>
        <end position="1349"/>
    </location>
</feature>
<feature type="compositionally biased region" description="Basic and acidic residues" evidence="6">
    <location>
        <begin position="1310"/>
        <end position="1319"/>
    </location>
</feature>
<dbReference type="CDD" id="cd08368">
    <property type="entry name" value="LIM"/>
    <property type="match status" value="1"/>
</dbReference>
<evidence type="ECO:0000256" key="2">
    <source>
        <dbReference type="ARBA" id="ARBA00022833"/>
    </source>
</evidence>
<dbReference type="Proteomes" id="UP001369086">
    <property type="component" value="Unassembled WGS sequence"/>
</dbReference>
<dbReference type="InterPro" id="IPR001478">
    <property type="entry name" value="PDZ"/>
</dbReference>
<feature type="compositionally biased region" description="Polar residues" evidence="6">
    <location>
        <begin position="1757"/>
        <end position="1774"/>
    </location>
</feature>
<feature type="coiled-coil region" evidence="5">
    <location>
        <begin position="829"/>
        <end position="863"/>
    </location>
</feature>
<dbReference type="SUPFAM" id="SSF50156">
    <property type="entry name" value="PDZ domain-like"/>
    <property type="match status" value="1"/>
</dbReference>
<feature type="compositionally biased region" description="Polar residues" evidence="6">
    <location>
        <begin position="1450"/>
        <end position="1462"/>
    </location>
</feature>
<feature type="region of interest" description="Disordered" evidence="6">
    <location>
        <begin position="1732"/>
        <end position="1846"/>
    </location>
</feature>
<feature type="domain" description="Calponin-homology (CH)" evidence="7">
    <location>
        <begin position="12"/>
        <end position="129"/>
    </location>
</feature>
<organism evidence="10 11">
    <name type="scientific">Huso huso</name>
    <name type="common">Beluga</name>
    <name type="synonym">Acipenser huso</name>
    <dbReference type="NCBI Taxonomy" id="61971"/>
    <lineage>
        <taxon>Eukaryota</taxon>
        <taxon>Metazoa</taxon>
        <taxon>Chordata</taxon>
        <taxon>Craniata</taxon>
        <taxon>Vertebrata</taxon>
        <taxon>Euteleostomi</taxon>
        <taxon>Actinopterygii</taxon>
        <taxon>Chondrostei</taxon>
        <taxon>Acipenseriformes</taxon>
        <taxon>Acipenseridae</taxon>
        <taxon>Huso</taxon>
    </lineage>
</organism>
<keyword evidence="11" id="KW-1185">Reference proteome</keyword>
<dbReference type="Gene3D" id="2.10.110.10">
    <property type="entry name" value="Cysteine Rich Protein"/>
    <property type="match status" value="1"/>
</dbReference>
<dbReference type="PANTHER" id="PTHR46767">
    <property type="entry name" value="LIM DOMAIN ONLY PROTEIN 7"/>
    <property type="match status" value="1"/>
</dbReference>
<feature type="compositionally biased region" description="Basic and acidic residues" evidence="6">
    <location>
        <begin position="1606"/>
        <end position="1623"/>
    </location>
</feature>
<dbReference type="EMBL" id="JAHFZB010000008">
    <property type="protein sequence ID" value="KAK6487162.1"/>
    <property type="molecule type" value="Genomic_DNA"/>
</dbReference>
<proteinExistence type="predicted"/>
<dbReference type="InterPro" id="IPR001715">
    <property type="entry name" value="CH_dom"/>
</dbReference>
<feature type="region of interest" description="Disordered" evidence="6">
    <location>
        <begin position="547"/>
        <end position="569"/>
    </location>
</feature>
<evidence type="ECO:0000256" key="1">
    <source>
        <dbReference type="ARBA" id="ARBA00022723"/>
    </source>
</evidence>
<dbReference type="Gene3D" id="1.10.418.10">
    <property type="entry name" value="Calponin-like domain"/>
    <property type="match status" value="1"/>
</dbReference>
<dbReference type="SUPFAM" id="SSF47576">
    <property type="entry name" value="Calponin-homology domain, CH-domain"/>
    <property type="match status" value="1"/>
</dbReference>
<feature type="domain" description="LIM zinc-binding" evidence="8">
    <location>
        <begin position="1851"/>
        <end position="1917"/>
    </location>
</feature>
<dbReference type="InterPro" id="IPR036872">
    <property type="entry name" value="CH_dom_sf"/>
</dbReference>
<evidence type="ECO:0000313" key="10">
    <source>
        <dbReference type="EMBL" id="KAK6487162.1"/>
    </source>
</evidence>
<feature type="compositionally biased region" description="Low complexity" evidence="6">
    <location>
        <begin position="197"/>
        <end position="212"/>
    </location>
</feature>
<dbReference type="SMART" id="SM00132">
    <property type="entry name" value="LIM"/>
    <property type="match status" value="1"/>
</dbReference>
<feature type="compositionally biased region" description="Low complexity" evidence="6">
    <location>
        <begin position="1800"/>
        <end position="1813"/>
    </location>
</feature>
<feature type="region of interest" description="Disordered" evidence="6">
    <location>
        <begin position="192"/>
        <end position="238"/>
    </location>
</feature>
<gene>
    <name evidence="10" type="ORF">HHUSO_G10918</name>
</gene>
<dbReference type="InterPro" id="IPR031865">
    <property type="entry name" value="DUF4757"/>
</dbReference>
<feature type="compositionally biased region" description="Basic and acidic residues" evidence="6">
    <location>
        <begin position="928"/>
        <end position="942"/>
    </location>
</feature>
<keyword evidence="2 4" id="KW-0862">Zinc</keyword>
<evidence type="ECO:0000259" key="8">
    <source>
        <dbReference type="PROSITE" id="PS50023"/>
    </source>
</evidence>
<dbReference type="InterPro" id="IPR001781">
    <property type="entry name" value="Znf_LIM"/>
</dbReference>
<evidence type="ECO:0000256" key="6">
    <source>
        <dbReference type="SAM" id="MobiDB-lite"/>
    </source>
</evidence>
<feature type="compositionally biased region" description="Polar residues" evidence="6">
    <location>
        <begin position="1835"/>
        <end position="1846"/>
    </location>
</feature>
<dbReference type="SMART" id="SM00228">
    <property type="entry name" value="PDZ"/>
    <property type="match status" value="1"/>
</dbReference>
<feature type="region of interest" description="Disordered" evidence="6">
    <location>
        <begin position="1685"/>
        <end position="1707"/>
    </location>
</feature>
<feature type="domain" description="PDZ" evidence="9">
    <location>
        <begin position="1179"/>
        <end position="1260"/>
    </location>
</feature>
<dbReference type="InterPro" id="IPR036034">
    <property type="entry name" value="PDZ_sf"/>
</dbReference>
<feature type="region of interest" description="Disordered" evidence="6">
    <location>
        <begin position="893"/>
        <end position="1060"/>
    </location>
</feature>
<keyword evidence="1 4" id="KW-0479">Metal-binding</keyword>
<dbReference type="CDD" id="cd21277">
    <property type="entry name" value="CH_LMO7"/>
    <property type="match status" value="1"/>
</dbReference>
<feature type="compositionally biased region" description="Basic and acidic residues" evidence="6">
    <location>
        <begin position="1463"/>
        <end position="1580"/>
    </location>
</feature>
<feature type="compositionally biased region" description="Low complexity" evidence="6">
    <location>
        <begin position="1822"/>
        <end position="1834"/>
    </location>
</feature>
<protein>
    <submittedName>
        <fullName evidence="10">LIM domain only protein 7-like isoform X1</fullName>
    </submittedName>
</protein>
<feature type="compositionally biased region" description="Basic and acidic residues" evidence="6">
    <location>
        <begin position="893"/>
        <end position="904"/>
    </location>
</feature>
<accession>A0ABR0ZQR2</accession>
<feature type="compositionally biased region" description="Low complexity" evidence="6">
    <location>
        <begin position="972"/>
        <end position="1010"/>
    </location>
</feature>
<feature type="compositionally biased region" description="Basic and acidic residues" evidence="6">
    <location>
        <begin position="1336"/>
        <end position="1349"/>
    </location>
</feature>
<feature type="region of interest" description="Disordered" evidence="6">
    <location>
        <begin position="257"/>
        <end position="324"/>
    </location>
</feature>
<feature type="compositionally biased region" description="Polar residues" evidence="6">
    <location>
        <begin position="1134"/>
        <end position="1159"/>
    </location>
</feature>
<feature type="region of interest" description="Disordered" evidence="6">
    <location>
        <begin position="1447"/>
        <end position="1630"/>
    </location>
</feature>
<keyword evidence="3 4" id="KW-0440">LIM domain</keyword>
<feature type="compositionally biased region" description="Polar residues" evidence="6">
    <location>
        <begin position="905"/>
        <end position="921"/>
    </location>
</feature>
<evidence type="ECO:0000259" key="9">
    <source>
        <dbReference type="PROSITE" id="PS50106"/>
    </source>
</evidence>
<dbReference type="InterPro" id="IPR029978">
    <property type="entry name" value="LMO-7"/>
</dbReference>
<keyword evidence="5" id="KW-0175">Coiled coil</keyword>
<dbReference type="Gene3D" id="2.30.42.10">
    <property type="match status" value="1"/>
</dbReference>
<feature type="region of interest" description="Disordered" evidence="6">
    <location>
        <begin position="1097"/>
        <end position="1159"/>
    </location>
</feature>
<dbReference type="Pfam" id="PF00307">
    <property type="entry name" value="CH"/>
    <property type="match status" value="1"/>
</dbReference>
<name>A0ABR0ZQR2_HUSHU</name>
<feature type="compositionally biased region" description="Polar residues" evidence="6">
    <location>
        <begin position="312"/>
        <end position="324"/>
    </location>
</feature>
<dbReference type="Pfam" id="PF00412">
    <property type="entry name" value="LIM"/>
    <property type="match status" value="1"/>
</dbReference>
<feature type="coiled-coil region" evidence="5">
    <location>
        <begin position="1403"/>
        <end position="1434"/>
    </location>
</feature>
<dbReference type="PROSITE" id="PS50023">
    <property type="entry name" value="LIM_DOMAIN_2"/>
    <property type="match status" value="1"/>
</dbReference>
<feature type="region of interest" description="Disordered" evidence="6">
    <location>
        <begin position="726"/>
        <end position="781"/>
    </location>
</feature>
<dbReference type="PROSITE" id="PS50021">
    <property type="entry name" value="CH"/>
    <property type="match status" value="1"/>
</dbReference>
<feature type="compositionally biased region" description="Polar residues" evidence="6">
    <location>
        <begin position="257"/>
        <end position="269"/>
    </location>
</feature>
<evidence type="ECO:0000256" key="5">
    <source>
        <dbReference type="SAM" id="Coils"/>
    </source>
</evidence>
<evidence type="ECO:0000313" key="11">
    <source>
        <dbReference type="Proteomes" id="UP001369086"/>
    </source>
</evidence>
<dbReference type="PROSITE" id="PS00478">
    <property type="entry name" value="LIM_DOMAIN_1"/>
    <property type="match status" value="1"/>
</dbReference>
<feature type="compositionally biased region" description="Polar residues" evidence="6">
    <location>
        <begin position="1030"/>
        <end position="1043"/>
    </location>
</feature>
<reference evidence="10 11" key="1">
    <citation type="submission" date="2021-05" db="EMBL/GenBank/DDBJ databases">
        <authorList>
            <person name="Zahm M."/>
            <person name="Klopp C."/>
            <person name="Cabau C."/>
            <person name="Kuhl H."/>
            <person name="Suciu R."/>
            <person name="Ciorpac M."/>
            <person name="Holostenco D."/>
            <person name="Gessner J."/>
            <person name="Wuertz S."/>
            <person name="Hohne C."/>
            <person name="Stock M."/>
            <person name="Gislard M."/>
            <person name="Lluch J."/>
            <person name="Milhes M."/>
            <person name="Lampietro C."/>
            <person name="Lopez Roques C."/>
            <person name="Donnadieu C."/>
            <person name="Du K."/>
            <person name="Schartl M."/>
            <person name="Guiguen Y."/>
        </authorList>
    </citation>
    <scope>NUCLEOTIDE SEQUENCE [LARGE SCALE GENOMIC DNA]</scope>
    <source>
        <strain evidence="10">Hh-F2</strain>
        <tissue evidence="10">Blood</tissue>
    </source>
</reference>
<comment type="caution">
    <text evidence="10">The sequence shown here is derived from an EMBL/GenBank/DDBJ whole genome shotgun (WGS) entry which is preliminary data.</text>
</comment>
<feature type="compositionally biased region" description="Polar residues" evidence="6">
    <location>
        <begin position="554"/>
        <end position="569"/>
    </location>
</feature>
<dbReference type="SMART" id="SM00033">
    <property type="entry name" value="CH"/>
    <property type="match status" value="1"/>
</dbReference>